<protein>
    <submittedName>
        <fullName evidence="2">PEGA</fullName>
    </submittedName>
</protein>
<dbReference type="InterPro" id="IPR013229">
    <property type="entry name" value="PEGA"/>
</dbReference>
<dbReference type="KEGG" id="mhu:Mhun_2300"/>
<dbReference type="AlphaFoldDB" id="Q2FTR5"/>
<dbReference type="PANTHER" id="PTHR36194">
    <property type="entry name" value="S-LAYER-LIKE PROTEIN"/>
    <property type="match status" value="1"/>
</dbReference>
<accession>Q2FTR5</accession>
<feature type="domain" description="PEGA" evidence="1">
    <location>
        <begin position="44"/>
        <end position="98"/>
    </location>
</feature>
<dbReference type="InParanoid" id="Q2FTR5"/>
<feature type="domain" description="PEGA" evidence="1">
    <location>
        <begin position="199"/>
        <end position="264"/>
    </location>
</feature>
<gene>
    <name evidence="2" type="ordered locus">Mhun_2300</name>
</gene>
<proteinExistence type="predicted"/>
<name>Q2FTR5_METHJ</name>
<dbReference type="EMBL" id="CP000254">
    <property type="protein sequence ID" value="ABD42005.1"/>
    <property type="molecule type" value="Genomic_DNA"/>
</dbReference>
<dbReference type="STRING" id="323259.Mhun_2300"/>
<dbReference type="Pfam" id="PF08308">
    <property type="entry name" value="PEGA"/>
    <property type="match status" value="3"/>
</dbReference>
<feature type="domain" description="PEGA" evidence="1">
    <location>
        <begin position="124"/>
        <end position="195"/>
    </location>
</feature>
<sequence length="311" mass="33259">MVRKSSMRMTMEKSNILFLFLIAGLLTLFCPGVAEESPAMTSYYEIRSNVENASVYFNGEFVGTIQKGSLLVEAETSNRPVNYQLMITAPGYTTYNETLVQAPKPGKSNIIRGTLTALPPAKTGTLSLAVSPPGGEVIVDGISSGFIDKSGIHVLRDITAGYRNIQITLAGYKDWFERVYVEPNMNTKIRVTLTPITTGSLQVSSEPSSANVLLNGAPVGITPVTIPDLPAGPVQIQLTLPGYQDWNGETSVMIGQTVPVFGTLIPIVIETPKPVNTTPEATPTPEPTQSPLLIGTVIGALGGVALIRKKR</sequence>
<dbReference type="eggNOG" id="arCOG03264">
    <property type="taxonomic scope" value="Archaea"/>
</dbReference>
<dbReference type="EnsemblBacteria" id="ABD42005">
    <property type="protein sequence ID" value="ABD42005"/>
    <property type="gene ID" value="Mhun_2300"/>
</dbReference>
<organism evidence="2 3">
    <name type="scientific">Methanospirillum hungatei JF-1 (strain ATCC 27890 / DSM 864 / NBRC 100397 / JF-1)</name>
    <dbReference type="NCBI Taxonomy" id="323259"/>
    <lineage>
        <taxon>Archaea</taxon>
        <taxon>Methanobacteriati</taxon>
        <taxon>Methanobacteriota</taxon>
        <taxon>Stenosarchaea group</taxon>
        <taxon>Methanomicrobia</taxon>
        <taxon>Methanomicrobiales</taxon>
        <taxon>Methanospirillaceae</taxon>
        <taxon>Methanospirillum</taxon>
    </lineage>
</organism>
<reference evidence="3" key="1">
    <citation type="journal article" date="2016" name="Stand. Genomic Sci.">
        <title>Complete genome sequence of Methanospirillum hungatei type strain JF1.</title>
        <authorList>
            <person name="Gunsalus R.P."/>
            <person name="Cook L.E."/>
            <person name="Crable B."/>
            <person name="Rohlin L."/>
            <person name="McDonald E."/>
            <person name="Mouttaki H."/>
            <person name="Sieber J.R."/>
            <person name="Poweleit N."/>
            <person name="Zhou H."/>
            <person name="Lapidus A.L."/>
            <person name="Daligault H.E."/>
            <person name="Land M."/>
            <person name="Gilna P."/>
            <person name="Ivanova N."/>
            <person name="Kyrpides N."/>
            <person name="Culley D.E."/>
            <person name="McInerney M.J."/>
        </authorList>
    </citation>
    <scope>NUCLEOTIDE SEQUENCE [LARGE SCALE GENOMIC DNA]</scope>
    <source>
        <strain evidence="3">ATCC 27890 / DSM 864 / NBRC 100397 / JF-1</strain>
    </source>
</reference>
<dbReference type="Proteomes" id="UP000001941">
    <property type="component" value="Chromosome"/>
</dbReference>
<dbReference type="HOGENOM" id="CLU_893148_0_0_2"/>
<keyword evidence="3" id="KW-1185">Reference proteome</keyword>
<dbReference type="PANTHER" id="PTHR36194:SF1">
    <property type="entry name" value="S-LAYER-LIKE PROTEIN"/>
    <property type="match status" value="1"/>
</dbReference>
<evidence type="ECO:0000313" key="2">
    <source>
        <dbReference type="EMBL" id="ABD42005.1"/>
    </source>
</evidence>
<evidence type="ECO:0000259" key="1">
    <source>
        <dbReference type="Pfam" id="PF08308"/>
    </source>
</evidence>
<evidence type="ECO:0000313" key="3">
    <source>
        <dbReference type="Proteomes" id="UP000001941"/>
    </source>
</evidence>